<dbReference type="PIRSF" id="PIRSF006060">
    <property type="entry name" value="AA_transporter"/>
    <property type="match status" value="1"/>
</dbReference>
<accession>A0ABS3QZJ4</accession>
<protein>
    <submittedName>
        <fullName evidence="8">Amino acid permease</fullName>
    </submittedName>
</protein>
<dbReference type="PANTHER" id="PTHR42770:SF7">
    <property type="entry name" value="MEMBRANE PROTEIN"/>
    <property type="match status" value="1"/>
</dbReference>
<keyword evidence="9" id="KW-1185">Reference proteome</keyword>
<dbReference type="EMBL" id="JAGEOK010000010">
    <property type="protein sequence ID" value="MBO2439366.1"/>
    <property type="molecule type" value="Genomic_DNA"/>
</dbReference>
<evidence type="ECO:0000256" key="5">
    <source>
        <dbReference type="ARBA" id="ARBA00023136"/>
    </source>
</evidence>
<feature type="transmembrane region" description="Helical" evidence="7">
    <location>
        <begin position="205"/>
        <end position="225"/>
    </location>
</feature>
<dbReference type="InterPro" id="IPR050367">
    <property type="entry name" value="APC_superfamily"/>
</dbReference>
<feature type="transmembrane region" description="Helical" evidence="7">
    <location>
        <begin position="103"/>
        <end position="131"/>
    </location>
</feature>
<dbReference type="Gene3D" id="1.20.1740.10">
    <property type="entry name" value="Amino acid/polyamine transporter I"/>
    <property type="match status" value="1"/>
</dbReference>
<gene>
    <name evidence="8" type="ORF">J4557_17725</name>
</gene>
<feature type="transmembrane region" description="Helical" evidence="7">
    <location>
        <begin position="137"/>
        <end position="155"/>
    </location>
</feature>
<organism evidence="8 9">
    <name type="scientific">Actinomadura nitritigenes</name>
    <dbReference type="NCBI Taxonomy" id="134602"/>
    <lineage>
        <taxon>Bacteria</taxon>
        <taxon>Bacillati</taxon>
        <taxon>Actinomycetota</taxon>
        <taxon>Actinomycetes</taxon>
        <taxon>Streptosporangiales</taxon>
        <taxon>Thermomonosporaceae</taxon>
        <taxon>Actinomadura</taxon>
    </lineage>
</organism>
<feature type="transmembrane region" description="Helical" evidence="7">
    <location>
        <begin position="245"/>
        <end position="265"/>
    </location>
</feature>
<dbReference type="Proteomes" id="UP000666915">
    <property type="component" value="Unassembled WGS sequence"/>
</dbReference>
<dbReference type="InterPro" id="IPR002293">
    <property type="entry name" value="AA/rel_permease1"/>
</dbReference>
<evidence type="ECO:0000256" key="6">
    <source>
        <dbReference type="SAM" id="MobiDB-lite"/>
    </source>
</evidence>
<evidence type="ECO:0000256" key="7">
    <source>
        <dbReference type="SAM" id="Phobius"/>
    </source>
</evidence>
<feature type="transmembrane region" description="Helical" evidence="7">
    <location>
        <begin position="298"/>
        <end position="317"/>
    </location>
</feature>
<dbReference type="Pfam" id="PF13520">
    <property type="entry name" value="AA_permease_2"/>
    <property type="match status" value="1"/>
</dbReference>
<evidence type="ECO:0000313" key="9">
    <source>
        <dbReference type="Proteomes" id="UP000666915"/>
    </source>
</evidence>
<evidence type="ECO:0000256" key="3">
    <source>
        <dbReference type="ARBA" id="ARBA00022692"/>
    </source>
</evidence>
<reference evidence="8 9" key="1">
    <citation type="submission" date="2021-03" db="EMBL/GenBank/DDBJ databases">
        <authorList>
            <person name="Kanchanasin P."/>
            <person name="Saeng-In P."/>
            <person name="Phongsopitanun W."/>
            <person name="Yuki M."/>
            <person name="Kudo T."/>
            <person name="Ohkuma M."/>
            <person name="Tanasupawat S."/>
        </authorList>
    </citation>
    <scope>NUCLEOTIDE SEQUENCE [LARGE SCALE GENOMIC DNA]</scope>
    <source>
        <strain evidence="8 9">L46</strain>
    </source>
</reference>
<feature type="region of interest" description="Disordered" evidence="6">
    <location>
        <begin position="1"/>
        <end position="21"/>
    </location>
</feature>
<keyword evidence="3 7" id="KW-0812">Transmembrane</keyword>
<keyword evidence="5 7" id="KW-0472">Membrane</keyword>
<dbReference type="RefSeq" id="WP_208267741.1">
    <property type="nucleotide sequence ID" value="NZ_BAAAGM010000033.1"/>
</dbReference>
<feature type="transmembrane region" description="Helical" evidence="7">
    <location>
        <begin position="60"/>
        <end position="82"/>
    </location>
</feature>
<name>A0ABS3QZJ4_9ACTN</name>
<proteinExistence type="predicted"/>
<sequence length="444" mass="44499">MPSGPRPEPGAAGTAAPPPGGEALARRLGTGDAVVIGLGSMIGAGVFAAFGPAARAAGTGLLLGLVIAAVIAYCNAVASAQLAAAYPTSGGTYVYGRERLGDWWGFTAGWGFVVGKTASCAAMALTFASYAVPGPWWAQRAVAVAAVLGLAALNYRGVTKTVLLTRVLVSASLIALAVVVAGIAAGGHAGTARLGGWSSLGTGGAYGVLQAAGLLFFAFAGYARIATMGEEVRDPRRTIPRAIPIALFITVVVYLVVGIAALLAAGPHRLASATAPLATALDAAGAGALTPVVRAGGALAALGALLALIAGIGRTGLAMARRRDLPGRLAAVHPRHRVPHRAEIAVAVVVSALAATVDLRGVIGFSSFGVLVYYAIANASAFTQPASDRRWPRPLNLLGAGGCLVLVATLPWPSVVAGVAMFAIGLAGRWLILRRRTAAQPPPG</sequence>
<feature type="transmembrane region" description="Helical" evidence="7">
    <location>
        <begin position="33"/>
        <end position="54"/>
    </location>
</feature>
<evidence type="ECO:0000256" key="1">
    <source>
        <dbReference type="ARBA" id="ARBA00004651"/>
    </source>
</evidence>
<dbReference type="PANTHER" id="PTHR42770">
    <property type="entry name" value="AMINO ACID TRANSPORTER-RELATED"/>
    <property type="match status" value="1"/>
</dbReference>
<feature type="transmembrane region" description="Helical" evidence="7">
    <location>
        <begin position="363"/>
        <end position="382"/>
    </location>
</feature>
<keyword evidence="4 7" id="KW-1133">Transmembrane helix</keyword>
<comment type="subcellular location">
    <subcellularLocation>
        <location evidence="1">Cell membrane</location>
        <topology evidence="1">Multi-pass membrane protein</topology>
    </subcellularLocation>
</comment>
<comment type="caution">
    <text evidence="8">The sequence shown here is derived from an EMBL/GenBank/DDBJ whole genome shotgun (WGS) entry which is preliminary data.</text>
</comment>
<keyword evidence="2" id="KW-1003">Cell membrane</keyword>
<feature type="compositionally biased region" description="Low complexity" evidence="6">
    <location>
        <begin position="9"/>
        <end position="21"/>
    </location>
</feature>
<evidence type="ECO:0000256" key="4">
    <source>
        <dbReference type="ARBA" id="ARBA00022989"/>
    </source>
</evidence>
<evidence type="ECO:0000256" key="2">
    <source>
        <dbReference type="ARBA" id="ARBA00022475"/>
    </source>
</evidence>
<evidence type="ECO:0000313" key="8">
    <source>
        <dbReference type="EMBL" id="MBO2439366.1"/>
    </source>
</evidence>
<feature type="transmembrane region" description="Helical" evidence="7">
    <location>
        <begin position="167"/>
        <end position="185"/>
    </location>
</feature>